<organism evidence="1 2">
    <name type="scientific">Folsomia candida</name>
    <name type="common">Springtail</name>
    <dbReference type="NCBI Taxonomy" id="158441"/>
    <lineage>
        <taxon>Eukaryota</taxon>
        <taxon>Metazoa</taxon>
        <taxon>Ecdysozoa</taxon>
        <taxon>Arthropoda</taxon>
        <taxon>Hexapoda</taxon>
        <taxon>Collembola</taxon>
        <taxon>Entomobryomorpha</taxon>
        <taxon>Isotomoidea</taxon>
        <taxon>Isotomidae</taxon>
        <taxon>Proisotominae</taxon>
        <taxon>Folsomia</taxon>
    </lineage>
</organism>
<evidence type="ECO:0000313" key="2">
    <source>
        <dbReference type="Proteomes" id="UP000198287"/>
    </source>
</evidence>
<dbReference type="AlphaFoldDB" id="A0A226EHP6"/>
<reference evidence="1 2" key="1">
    <citation type="submission" date="2015-12" db="EMBL/GenBank/DDBJ databases">
        <title>The genome of Folsomia candida.</title>
        <authorList>
            <person name="Faddeeva A."/>
            <person name="Derks M.F."/>
            <person name="Anvar Y."/>
            <person name="Smit S."/>
            <person name="Van Straalen N."/>
            <person name="Roelofs D."/>
        </authorList>
    </citation>
    <scope>NUCLEOTIDE SEQUENCE [LARGE SCALE GENOMIC DNA]</scope>
    <source>
        <strain evidence="1 2">VU population</strain>
        <tissue evidence="1">Whole body</tissue>
    </source>
</reference>
<dbReference type="OrthoDB" id="9991317at2759"/>
<accession>A0A226EHP6</accession>
<protein>
    <submittedName>
        <fullName evidence="1">Uncharacterized protein</fullName>
    </submittedName>
</protein>
<keyword evidence="2" id="KW-1185">Reference proteome</keyword>
<evidence type="ECO:0000313" key="1">
    <source>
        <dbReference type="EMBL" id="OXA56939.1"/>
    </source>
</evidence>
<gene>
    <name evidence="1" type="ORF">Fcan01_06713</name>
</gene>
<dbReference type="EMBL" id="LNIX01000003">
    <property type="protein sequence ID" value="OXA56939.1"/>
    <property type="molecule type" value="Genomic_DNA"/>
</dbReference>
<dbReference type="Proteomes" id="UP000198287">
    <property type="component" value="Unassembled WGS sequence"/>
</dbReference>
<comment type="caution">
    <text evidence="1">The sequence shown here is derived from an EMBL/GenBank/DDBJ whole genome shotgun (WGS) entry which is preliminary data.</text>
</comment>
<proteinExistence type="predicted"/>
<name>A0A226EHP6_FOLCA</name>
<sequence length="551" mass="63805">MLKCRESNPTNSDAWDDVHSEADGEEILELIELIDLETLNSYTSSTRKISSPTYSSVVVEEPVASCSSHPVPSSPTPRGQPPIDQGHTGRIYPVYNLPTVNDLDKHELYVGQRCVNIAWIELHQFTCFKEWRMIMILSTLDRLWHFKYLSFGIPIFPKHKTDYHAFFEKRKTFRNYSWTQYRWMAEKLWPNENGLIEADEEPANVIQTGRENRKTDKVKCFQCAIYDQSKVFVSTLLEKHVPRTHLWNSNGSYRCCPNCGIPLELFEGDEETDEHIQSHPAASHANESYLADDNNMDLAFDERFCNFPVNLEGPYICENPLKRELELYNSAASNEGKNPKYHGQGKWMFQRGQKMQTFIWIKDAFERSINWMKDNVCKTAASGAIVFQFSKLLNLNLLSPSCPRFQNLGNMNPEIRTNLCKTNMKFDFRSSYEFMCRIFNDEGKVQDENGLWKTRESFKAGSTLCKICGTEMGGGYKNIHQAMKKDHLQIDVGPSCKWCNLTFGEQLGENLEQIRNAHMKKHGQLASWTEIIWDYNGQFPSSIHYEIKFND</sequence>